<dbReference type="Proteomes" id="UP001165190">
    <property type="component" value="Unassembled WGS sequence"/>
</dbReference>
<gene>
    <name evidence="1" type="ORF">HRI_000773000</name>
</gene>
<keyword evidence="2" id="KW-1185">Reference proteome</keyword>
<proteinExistence type="predicted"/>
<dbReference type="OrthoDB" id="1881450at2759"/>
<dbReference type="EMBL" id="BSYR01000010">
    <property type="protein sequence ID" value="GMI71037.1"/>
    <property type="molecule type" value="Genomic_DNA"/>
</dbReference>
<sequence>MAIEDTRVKNPGIRVGGLLKNMKLVVKSWATDLKSKQAASSFLIEKKITELELKLQNDVSRPDIIDELKRLRSELWSQYRREESEALQKSRLRWFSEGDWNSKFFHQSIQARRKVNAIQCLKIDNKVITDPLLIKEAIKNHFQEVYNSAPALEVDKMKLGFRKISTSQADFLQSAFREEEVRSVLFSYDGNRAPGPDGF</sequence>
<evidence type="ECO:0008006" key="3">
    <source>
        <dbReference type="Google" id="ProtNLM"/>
    </source>
</evidence>
<dbReference type="AlphaFoldDB" id="A0A9W7H5J1"/>
<protein>
    <recommendedName>
        <fullName evidence="3">RNA-directed DNA polymerase (Reverse transcriptase)</fullName>
    </recommendedName>
</protein>
<evidence type="ECO:0000313" key="1">
    <source>
        <dbReference type="EMBL" id="GMI71037.1"/>
    </source>
</evidence>
<organism evidence="1 2">
    <name type="scientific">Hibiscus trionum</name>
    <name type="common">Flower of an hour</name>
    <dbReference type="NCBI Taxonomy" id="183268"/>
    <lineage>
        <taxon>Eukaryota</taxon>
        <taxon>Viridiplantae</taxon>
        <taxon>Streptophyta</taxon>
        <taxon>Embryophyta</taxon>
        <taxon>Tracheophyta</taxon>
        <taxon>Spermatophyta</taxon>
        <taxon>Magnoliopsida</taxon>
        <taxon>eudicotyledons</taxon>
        <taxon>Gunneridae</taxon>
        <taxon>Pentapetalae</taxon>
        <taxon>rosids</taxon>
        <taxon>malvids</taxon>
        <taxon>Malvales</taxon>
        <taxon>Malvaceae</taxon>
        <taxon>Malvoideae</taxon>
        <taxon>Hibiscus</taxon>
    </lineage>
</organism>
<reference evidence="1" key="1">
    <citation type="submission" date="2023-05" db="EMBL/GenBank/DDBJ databases">
        <title>Genome and transcriptome analyses reveal genes involved in the formation of fine ridges on petal epidermal cells in Hibiscus trionum.</title>
        <authorList>
            <person name="Koshimizu S."/>
            <person name="Masuda S."/>
            <person name="Ishii T."/>
            <person name="Shirasu K."/>
            <person name="Hoshino A."/>
            <person name="Arita M."/>
        </authorList>
    </citation>
    <scope>NUCLEOTIDE SEQUENCE</scope>
    <source>
        <strain evidence="1">Hamamatsu line</strain>
    </source>
</reference>
<comment type="caution">
    <text evidence="1">The sequence shown here is derived from an EMBL/GenBank/DDBJ whole genome shotgun (WGS) entry which is preliminary data.</text>
</comment>
<name>A0A9W7H5J1_HIBTR</name>
<evidence type="ECO:0000313" key="2">
    <source>
        <dbReference type="Proteomes" id="UP001165190"/>
    </source>
</evidence>
<accession>A0A9W7H5J1</accession>